<evidence type="ECO:0000313" key="3">
    <source>
        <dbReference type="Proteomes" id="UP001157974"/>
    </source>
</evidence>
<comment type="caution">
    <text evidence="2">The sequence shown here is derived from an EMBL/GenBank/DDBJ whole genome shotgun (WGS) entry which is preliminary data.</text>
</comment>
<dbReference type="AlphaFoldDB" id="A0AAV8V3I4"/>
<keyword evidence="3" id="KW-1185">Reference proteome</keyword>
<dbReference type="EMBL" id="JAMWBK010000002">
    <property type="protein sequence ID" value="KAJ8908267.1"/>
    <property type="molecule type" value="Genomic_DNA"/>
</dbReference>
<proteinExistence type="predicted"/>
<accession>A0AAV8V3I4</accession>
<protein>
    <submittedName>
        <fullName evidence="2">Uncharacterized protein</fullName>
    </submittedName>
</protein>
<gene>
    <name evidence="2" type="ORF">NDN08_008358</name>
</gene>
<name>A0AAV8V3I4_9RHOD</name>
<sequence>MDDDVEMARENRVREGDDLEADVDDVDDEGVRAVREKHQRLFTREMSEVDNPARTVFKKLGFTSLSVTGELAAEFGMGEGLTSRRDELKKYLENRIYERMMQLYRKGEDPLGIVLGFGFSAEHGKEWLTKEGFEVNLWEGDMIGICSALKAFLKLRIQRSLSLDRRRRIHRRLRREKARRPLSDMNSSASRNDWKILKTGTNREISDHFQKSFSRLVSRLPEGKLATEEFAWLADPSSFSIEVSREPNDQLRIHVTCKCGTKLRLFVTHTTANIGALRRHLFGAGKEAATCKLMKVVE</sequence>
<feature type="compositionally biased region" description="Basic and acidic residues" evidence="1">
    <location>
        <begin position="1"/>
        <end position="16"/>
    </location>
</feature>
<evidence type="ECO:0000313" key="2">
    <source>
        <dbReference type="EMBL" id="KAJ8908267.1"/>
    </source>
</evidence>
<evidence type="ECO:0000256" key="1">
    <source>
        <dbReference type="SAM" id="MobiDB-lite"/>
    </source>
</evidence>
<dbReference type="Proteomes" id="UP001157974">
    <property type="component" value="Unassembled WGS sequence"/>
</dbReference>
<organism evidence="2 3">
    <name type="scientific">Rhodosorus marinus</name>
    <dbReference type="NCBI Taxonomy" id="101924"/>
    <lineage>
        <taxon>Eukaryota</taxon>
        <taxon>Rhodophyta</taxon>
        <taxon>Stylonematophyceae</taxon>
        <taxon>Stylonematales</taxon>
        <taxon>Stylonemataceae</taxon>
        <taxon>Rhodosorus</taxon>
    </lineage>
</organism>
<feature type="region of interest" description="Disordered" evidence="1">
    <location>
        <begin position="1"/>
        <end position="20"/>
    </location>
</feature>
<reference evidence="2 3" key="1">
    <citation type="journal article" date="2023" name="Nat. Commun.">
        <title>Origin of minicircular mitochondrial genomes in red algae.</title>
        <authorList>
            <person name="Lee Y."/>
            <person name="Cho C.H."/>
            <person name="Lee Y.M."/>
            <person name="Park S.I."/>
            <person name="Yang J.H."/>
            <person name="West J.A."/>
            <person name="Bhattacharya D."/>
            <person name="Yoon H.S."/>
        </authorList>
    </citation>
    <scope>NUCLEOTIDE SEQUENCE [LARGE SCALE GENOMIC DNA]</scope>
    <source>
        <strain evidence="2 3">CCMP1338</strain>
        <tissue evidence="2">Whole cell</tissue>
    </source>
</reference>